<dbReference type="Proteomes" id="UP000476030">
    <property type="component" value="Unassembled WGS sequence"/>
</dbReference>
<dbReference type="InterPro" id="IPR036390">
    <property type="entry name" value="WH_DNA-bd_sf"/>
</dbReference>
<dbReference type="PANTHER" id="PTHR30136:SF24">
    <property type="entry name" value="HTH-TYPE TRANSCRIPTIONAL REPRESSOR ALLR"/>
    <property type="match status" value="1"/>
</dbReference>
<organism evidence="6 7">
    <name type="scientific">Sneathiella litorea</name>
    <dbReference type="NCBI Taxonomy" id="2606216"/>
    <lineage>
        <taxon>Bacteria</taxon>
        <taxon>Pseudomonadati</taxon>
        <taxon>Pseudomonadota</taxon>
        <taxon>Alphaproteobacteria</taxon>
        <taxon>Sneathiellales</taxon>
        <taxon>Sneathiellaceae</taxon>
        <taxon>Sneathiella</taxon>
    </lineage>
</organism>
<dbReference type="InterPro" id="IPR005471">
    <property type="entry name" value="Tscrpt_reg_IclR_N"/>
</dbReference>
<protein>
    <submittedName>
        <fullName evidence="6">Helix-turn-helix domain-containing protein</fullName>
    </submittedName>
</protein>
<keyword evidence="7" id="KW-1185">Reference proteome</keyword>
<evidence type="ECO:0000259" key="5">
    <source>
        <dbReference type="PROSITE" id="PS51078"/>
    </source>
</evidence>
<evidence type="ECO:0000313" key="6">
    <source>
        <dbReference type="EMBL" id="MZR32351.1"/>
    </source>
</evidence>
<sequence>MASDSPNRKPAKPASRGGPQSVGRIFSILESLASMDAGATLSQLAVSASAPKTSLVGLLAGLTDEGCLSRDENGRYYLGPRFITLAMRAVSGREFLKLVRPTLVDLARETGETAVIAALNHEGDMVTYLDKVESTNSIRYSVPIGENRELYCTVGGKLLLAYFESERLLNYLRSHRRKRYTDTTLTGKSEIMAALEKIRQEGIARTYNEQVQGSSGLAGPIYSDTGEVIAAILIAGPSERMHANALQNERLIIQAAQECTRITGGIPIDASLPIQKKLT</sequence>
<keyword evidence="1" id="KW-0805">Transcription regulation</keyword>
<dbReference type="InterPro" id="IPR029016">
    <property type="entry name" value="GAF-like_dom_sf"/>
</dbReference>
<dbReference type="Pfam" id="PF01614">
    <property type="entry name" value="IclR_C"/>
    <property type="match status" value="1"/>
</dbReference>
<dbReference type="SUPFAM" id="SSF55781">
    <property type="entry name" value="GAF domain-like"/>
    <property type="match status" value="1"/>
</dbReference>
<dbReference type="GO" id="GO:0003700">
    <property type="term" value="F:DNA-binding transcription factor activity"/>
    <property type="evidence" value="ECO:0007669"/>
    <property type="project" value="TreeGrafter"/>
</dbReference>
<dbReference type="Gene3D" id="1.10.10.10">
    <property type="entry name" value="Winged helix-like DNA-binding domain superfamily/Winged helix DNA-binding domain"/>
    <property type="match status" value="1"/>
</dbReference>
<dbReference type="InterPro" id="IPR036388">
    <property type="entry name" value="WH-like_DNA-bd_sf"/>
</dbReference>
<dbReference type="Gene3D" id="3.30.450.40">
    <property type="match status" value="1"/>
</dbReference>
<dbReference type="GO" id="GO:0045892">
    <property type="term" value="P:negative regulation of DNA-templated transcription"/>
    <property type="evidence" value="ECO:0007669"/>
    <property type="project" value="TreeGrafter"/>
</dbReference>
<dbReference type="AlphaFoldDB" id="A0A6L8WBE3"/>
<keyword evidence="3" id="KW-0804">Transcription</keyword>
<dbReference type="GO" id="GO:0003677">
    <property type="term" value="F:DNA binding"/>
    <property type="evidence" value="ECO:0007669"/>
    <property type="project" value="UniProtKB-KW"/>
</dbReference>
<evidence type="ECO:0000256" key="2">
    <source>
        <dbReference type="ARBA" id="ARBA00023125"/>
    </source>
</evidence>
<feature type="domain" description="HTH iclR-type" evidence="4">
    <location>
        <begin position="19"/>
        <end position="80"/>
    </location>
</feature>
<dbReference type="PROSITE" id="PS51078">
    <property type="entry name" value="ICLR_ED"/>
    <property type="match status" value="1"/>
</dbReference>
<accession>A0A6L8WBE3</accession>
<reference evidence="6 7" key="1">
    <citation type="submission" date="2019-12" db="EMBL/GenBank/DDBJ databases">
        <title>Snethiella sp. nov. sp. isolated from sea sand.</title>
        <authorList>
            <person name="Kim J."/>
            <person name="Jeong S.E."/>
            <person name="Jung H.S."/>
            <person name="Jeon C.O."/>
        </authorList>
    </citation>
    <scope>NUCLEOTIDE SEQUENCE [LARGE SCALE GENOMIC DNA]</scope>
    <source>
        <strain evidence="6 7">DP05</strain>
    </source>
</reference>
<dbReference type="RefSeq" id="WP_161317005.1">
    <property type="nucleotide sequence ID" value="NZ_WTUW01000009.1"/>
</dbReference>
<name>A0A6L8WBE3_9PROT</name>
<evidence type="ECO:0000256" key="1">
    <source>
        <dbReference type="ARBA" id="ARBA00023015"/>
    </source>
</evidence>
<dbReference type="InterPro" id="IPR014757">
    <property type="entry name" value="Tscrpt_reg_IclR_C"/>
</dbReference>
<dbReference type="SMART" id="SM00346">
    <property type="entry name" value="HTH_ICLR"/>
    <property type="match status" value="1"/>
</dbReference>
<evidence type="ECO:0000313" key="7">
    <source>
        <dbReference type="Proteomes" id="UP000476030"/>
    </source>
</evidence>
<evidence type="ECO:0000259" key="4">
    <source>
        <dbReference type="PROSITE" id="PS51077"/>
    </source>
</evidence>
<dbReference type="Pfam" id="PF09339">
    <property type="entry name" value="HTH_IclR"/>
    <property type="match status" value="1"/>
</dbReference>
<dbReference type="InterPro" id="IPR050707">
    <property type="entry name" value="HTH_MetabolicPath_Reg"/>
</dbReference>
<proteinExistence type="predicted"/>
<evidence type="ECO:0000256" key="3">
    <source>
        <dbReference type="ARBA" id="ARBA00023163"/>
    </source>
</evidence>
<dbReference type="PROSITE" id="PS51077">
    <property type="entry name" value="HTH_ICLR"/>
    <property type="match status" value="1"/>
</dbReference>
<dbReference type="EMBL" id="WTUW01000009">
    <property type="protein sequence ID" value="MZR32351.1"/>
    <property type="molecule type" value="Genomic_DNA"/>
</dbReference>
<feature type="domain" description="IclR-ED" evidence="5">
    <location>
        <begin position="81"/>
        <end position="279"/>
    </location>
</feature>
<comment type="caution">
    <text evidence="6">The sequence shown here is derived from an EMBL/GenBank/DDBJ whole genome shotgun (WGS) entry which is preliminary data.</text>
</comment>
<gene>
    <name evidence="6" type="ORF">GQE98_17055</name>
</gene>
<dbReference type="PANTHER" id="PTHR30136">
    <property type="entry name" value="HELIX-TURN-HELIX TRANSCRIPTIONAL REGULATOR, ICLR FAMILY"/>
    <property type="match status" value="1"/>
</dbReference>
<keyword evidence="2" id="KW-0238">DNA-binding</keyword>
<dbReference type="SUPFAM" id="SSF46785">
    <property type="entry name" value="Winged helix' DNA-binding domain"/>
    <property type="match status" value="1"/>
</dbReference>